<evidence type="ECO:0000313" key="6">
    <source>
        <dbReference type="EMBL" id="CBY20993.1"/>
    </source>
</evidence>
<dbReference type="GO" id="GO:0035371">
    <property type="term" value="C:microtubule plus-end"/>
    <property type="evidence" value="ECO:0007669"/>
    <property type="project" value="TreeGrafter"/>
</dbReference>
<dbReference type="FunCoup" id="E4WR04">
    <property type="interactions" value="551"/>
</dbReference>
<evidence type="ECO:0000256" key="1">
    <source>
        <dbReference type="ARBA" id="ARBA00004496"/>
    </source>
</evidence>
<evidence type="ECO:0000259" key="5">
    <source>
        <dbReference type="PROSITE" id="PS50245"/>
    </source>
</evidence>
<evidence type="ECO:0000256" key="3">
    <source>
        <dbReference type="ARBA" id="ARBA00023186"/>
    </source>
</evidence>
<gene>
    <name evidence="6" type="ORF">GSOID_T00001004001</name>
    <name evidence="7" type="ORF">GSOID_T00030615001</name>
</gene>
<dbReference type="CDD" id="cd01789">
    <property type="entry name" value="Ubl_TBCB"/>
    <property type="match status" value="1"/>
</dbReference>
<dbReference type="PROSITE" id="PS50245">
    <property type="entry name" value="CAP_GLY_2"/>
    <property type="match status" value="1"/>
</dbReference>
<keyword evidence="3" id="KW-0143">Chaperone</keyword>
<accession>E4WR04</accession>
<dbReference type="Pfam" id="PF14560">
    <property type="entry name" value="Ubiquitin_2"/>
    <property type="match status" value="1"/>
</dbReference>
<dbReference type="OrthoDB" id="5295208at2759"/>
<dbReference type="GO" id="GO:0007021">
    <property type="term" value="P:tubulin complex assembly"/>
    <property type="evidence" value="ECO:0007669"/>
    <property type="project" value="InterPro"/>
</dbReference>
<keyword evidence="8" id="KW-1185">Reference proteome</keyword>
<dbReference type="SUPFAM" id="SSF74924">
    <property type="entry name" value="Cap-Gly domain"/>
    <property type="match status" value="1"/>
</dbReference>
<sequence>MAVPLSPRSTNNSNISKSFQNCSLSGELVNFQIMCQSTNLGSLTEKRYDKGLTIRELKGKLELITGCSPASMKLSLESRKGEKLCNMDDDERLLGSYPVEDCCGIRVIDPESFDWSDLNKVEKQVMDDDTYNSFTPTSVKPTVREYKRIHKMGMFNPENQKKALEDFENQEKKDAEAKEKFKAGQRCEVTLKSKGKQRGEVKYVGNVSFQPNIWIGIQLDLPYGKNDGTVEGQKYFECPKNFGVFAKPDTVEVGDFPNEEDDLFSDEDEI</sequence>
<dbReference type="Proteomes" id="UP000001307">
    <property type="component" value="Unassembled WGS sequence"/>
</dbReference>
<dbReference type="EMBL" id="FN654338">
    <property type="protein sequence ID" value="CBY32198.1"/>
    <property type="molecule type" value="Genomic_DNA"/>
</dbReference>
<evidence type="ECO:0000256" key="4">
    <source>
        <dbReference type="ARBA" id="ARBA00025779"/>
    </source>
</evidence>
<dbReference type="InterPro" id="IPR036859">
    <property type="entry name" value="CAP-Gly_dom_sf"/>
</dbReference>
<dbReference type="InterPro" id="IPR045172">
    <property type="entry name" value="TBCB_Ubl"/>
</dbReference>
<dbReference type="InterPro" id="IPR000938">
    <property type="entry name" value="CAP-Gly_domain"/>
</dbReference>
<dbReference type="SUPFAM" id="SSF54236">
    <property type="entry name" value="Ubiquitin-like"/>
    <property type="match status" value="1"/>
</dbReference>
<proteinExistence type="inferred from homology"/>
<evidence type="ECO:0000313" key="7">
    <source>
        <dbReference type="EMBL" id="CBY32198.1"/>
    </source>
</evidence>
<dbReference type="PANTHER" id="PTHR18916:SF85">
    <property type="entry name" value="TUBULIN-FOLDING COFACTOR B"/>
    <property type="match status" value="1"/>
</dbReference>
<organism evidence="6">
    <name type="scientific">Oikopleura dioica</name>
    <name type="common">Tunicate</name>
    <dbReference type="NCBI Taxonomy" id="34765"/>
    <lineage>
        <taxon>Eukaryota</taxon>
        <taxon>Metazoa</taxon>
        <taxon>Chordata</taxon>
        <taxon>Tunicata</taxon>
        <taxon>Appendicularia</taxon>
        <taxon>Copelata</taxon>
        <taxon>Oikopleuridae</taxon>
        <taxon>Oikopleura</taxon>
    </lineage>
</organism>
<dbReference type="InParanoid" id="E4WR04"/>
<evidence type="ECO:0000313" key="8">
    <source>
        <dbReference type="Proteomes" id="UP000001307"/>
    </source>
</evidence>
<dbReference type="Pfam" id="PF01302">
    <property type="entry name" value="CAP_GLY"/>
    <property type="match status" value="1"/>
</dbReference>
<dbReference type="Gene3D" id="2.30.30.190">
    <property type="entry name" value="CAP Gly-rich-like domain"/>
    <property type="match status" value="1"/>
</dbReference>
<dbReference type="Gene3D" id="3.10.20.90">
    <property type="entry name" value="Phosphatidylinositol 3-kinase Catalytic Subunit, Chain A, domain 1"/>
    <property type="match status" value="1"/>
</dbReference>
<dbReference type="EMBL" id="FN653015">
    <property type="protein sequence ID" value="CBY20993.1"/>
    <property type="molecule type" value="Genomic_DNA"/>
</dbReference>
<keyword evidence="2" id="KW-0963">Cytoplasm</keyword>
<protein>
    <recommendedName>
        <fullName evidence="5">CAP-Gly domain-containing protein</fullName>
    </recommendedName>
</protein>
<dbReference type="Proteomes" id="UP000011014">
    <property type="component" value="Unassembled WGS sequence"/>
</dbReference>
<dbReference type="PROSITE" id="PS00845">
    <property type="entry name" value="CAP_GLY_1"/>
    <property type="match status" value="1"/>
</dbReference>
<dbReference type="GO" id="GO:0051010">
    <property type="term" value="F:microtubule plus-end binding"/>
    <property type="evidence" value="ECO:0007669"/>
    <property type="project" value="TreeGrafter"/>
</dbReference>
<dbReference type="GO" id="GO:0043014">
    <property type="term" value="F:alpha-tubulin binding"/>
    <property type="evidence" value="ECO:0007669"/>
    <property type="project" value="InterPro"/>
</dbReference>
<reference evidence="6" key="1">
    <citation type="journal article" date="2010" name="Science">
        <title>Plasticity of animal genome architecture unmasked by rapid evolution of a pelagic tunicate.</title>
        <authorList>
            <person name="Denoeud F."/>
            <person name="Henriet S."/>
            <person name="Mungpakdee S."/>
            <person name="Aury J.M."/>
            <person name="Da Silva C."/>
            <person name="Brinkmann H."/>
            <person name="Mikhaleva J."/>
            <person name="Olsen L.C."/>
            <person name="Jubin C."/>
            <person name="Canestro C."/>
            <person name="Bouquet J.M."/>
            <person name="Danks G."/>
            <person name="Poulain J."/>
            <person name="Campsteijn C."/>
            <person name="Adamski M."/>
            <person name="Cross I."/>
            <person name="Yadetie F."/>
            <person name="Muffato M."/>
            <person name="Louis A."/>
            <person name="Butcher S."/>
            <person name="Tsagkogeorga G."/>
            <person name="Konrad A."/>
            <person name="Singh S."/>
            <person name="Jensen M.F."/>
            <person name="Cong E.H."/>
            <person name="Eikeseth-Otteraa H."/>
            <person name="Noel B."/>
            <person name="Anthouard V."/>
            <person name="Porcel B.M."/>
            <person name="Kachouri-Lafond R."/>
            <person name="Nishino A."/>
            <person name="Ugolini M."/>
            <person name="Chourrout P."/>
            <person name="Nishida H."/>
            <person name="Aasland R."/>
            <person name="Huzurbazar S."/>
            <person name="Westhof E."/>
            <person name="Delsuc F."/>
            <person name="Lehrach H."/>
            <person name="Reinhardt R."/>
            <person name="Weissenbach J."/>
            <person name="Roy S.W."/>
            <person name="Artiguenave F."/>
            <person name="Postlethwait J.H."/>
            <person name="Manak J.R."/>
            <person name="Thompson E.M."/>
            <person name="Jaillon O."/>
            <person name="Du Pasquier L."/>
            <person name="Boudinot P."/>
            <person name="Liberles D.A."/>
            <person name="Volff J.N."/>
            <person name="Philippe H."/>
            <person name="Lenhard B."/>
            <person name="Roest Crollius H."/>
            <person name="Wincker P."/>
            <person name="Chourrout D."/>
        </authorList>
    </citation>
    <scope>NUCLEOTIDE SEQUENCE [LARGE SCALE GENOMIC DNA]</scope>
</reference>
<comment type="similarity">
    <text evidence="4">Belongs to the TBCB family.</text>
</comment>
<dbReference type="GO" id="GO:0005938">
    <property type="term" value="C:cell cortex"/>
    <property type="evidence" value="ECO:0007669"/>
    <property type="project" value="TreeGrafter"/>
</dbReference>
<feature type="domain" description="CAP-Gly" evidence="5">
    <location>
        <begin position="205"/>
        <end position="247"/>
    </location>
</feature>
<dbReference type="GO" id="GO:0005634">
    <property type="term" value="C:nucleus"/>
    <property type="evidence" value="ECO:0007669"/>
    <property type="project" value="TreeGrafter"/>
</dbReference>
<dbReference type="InterPro" id="IPR029071">
    <property type="entry name" value="Ubiquitin-like_domsf"/>
</dbReference>
<comment type="subcellular location">
    <subcellularLocation>
        <location evidence="1">Cytoplasm</location>
    </subcellularLocation>
</comment>
<dbReference type="PANTHER" id="PTHR18916">
    <property type="entry name" value="DYNACTIN 1-RELATED MICROTUBULE-BINDING"/>
    <property type="match status" value="1"/>
</dbReference>
<dbReference type="AlphaFoldDB" id="E4WR04"/>
<dbReference type="GO" id="GO:0007023">
    <property type="term" value="P:post-chaperonin tubulin folding pathway"/>
    <property type="evidence" value="ECO:0007669"/>
    <property type="project" value="InterPro"/>
</dbReference>
<evidence type="ECO:0000256" key="2">
    <source>
        <dbReference type="ARBA" id="ARBA00022490"/>
    </source>
</evidence>
<name>E4WR04_OIKDI</name>
<dbReference type="GO" id="GO:0031122">
    <property type="term" value="P:cytoplasmic microtubule organization"/>
    <property type="evidence" value="ECO:0007669"/>
    <property type="project" value="TreeGrafter"/>
</dbReference>
<dbReference type="InterPro" id="IPR000626">
    <property type="entry name" value="Ubiquitin-like_dom"/>
</dbReference>
<dbReference type="SMART" id="SM01052">
    <property type="entry name" value="CAP_GLY"/>
    <property type="match status" value="1"/>
</dbReference>